<proteinExistence type="inferred from homology"/>
<dbReference type="PANTHER" id="PTHR43377">
    <property type="entry name" value="BILIVERDIN REDUCTASE A"/>
    <property type="match status" value="1"/>
</dbReference>
<name>A0A179F4T2_METCM</name>
<dbReference type="PANTHER" id="PTHR43377:SF1">
    <property type="entry name" value="BILIVERDIN REDUCTASE A"/>
    <property type="match status" value="1"/>
</dbReference>
<evidence type="ECO:0000259" key="3">
    <source>
        <dbReference type="Pfam" id="PF22725"/>
    </source>
</evidence>
<gene>
    <name evidence="4" type="ORF">VFPPC_06575</name>
</gene>
<protein>
    <submittedName>
        <fullName evidence="4">Oxidoreductase</fullName>
    </submittedName>
</protein>
<dbReference type="Gene3D" id="3.40.50.720">
    <property type="entry name" value="NAD(P)-binding Rossmann-like Domain"/>
    <property type="match status" value="1"/>
</dbReference>
<comment type="similarity">
    <text evidence="1">Belongs to the Gfo/Idh/MocA family.</text>
</comment>
<dbReference type="Pfam" id="PF01408">
    <property type="entry name" value="GFO_IDH_MocA"/>
    <property type="match status" value="1"/>
</dbReference>
<dbReference type="GO" id="GO:0000166">
    <property type="term" value="F:nucleotide binding"/>
    <property type="evidence" value="ECO:0007669"/>
    <property type="project" value="InterPro"/>
</dbReference>
<accession>A0A179F4T2</accession>
<dbReference type="Pfam" id="PF22725">
    <property type="entry name" value="GFO_IDH_MocA_C3"/>
    <property type="match status" value="1"/>
</dbReference>
<evidence type="ECO:0000256" key="1">
    <source>
        <dbReference type="ARBA" id="ARBA00010928"/>
    </source>
</evidence>
<feature type="domain" description="Gfo/Idh/MocA-like oxidoreductase N-terminal" evidence="2">
    <location>
        <begin position="12"/>
        <end position="129"/>
    </location>
</feature>
<dbReference type="SUPFAM" id="SSF55347">
    <property type="entry name" value="Glyceraldehyde-3-phosphate dehydrogenase-like, C-terminal domain"/>
    <property type="match status" value="1"/>
</dbReference>
<dbReference type="AlphaFoldDB" id="A0A179F4T2"/>
<reference evidence="4 5" key="1">
    <citation type="journal article" date="2016" name="PLoS Pathog.">
        <title>Biosynthesis of antibiotic leucinostatins in bio-control fungus Purpureocillium lilacinum and their inhibition on phytophthora revealed by genome mining.</title>
        <authorList>
            <person name="Wang G."/>
            <person name="Liu Z."/>
            <person name="Lin R."/>
            <person name="Li E."/>
            <person name="Mao Z."/>
            <person name="Ling J."/>
            <person name="Yang Y."/>
            <person name="Yin W.B."/>
            <person name="Xie B."/>
        </authorList>
    </citation>
    <scope>NUCLEOTIDE SEQUENCE [LARGE SCALE GENOMIC DNA]</scope>
    <source>
        <strain evidence="4">170</strain>
    </source>
</reference>
<dbReference type="RefSeq" id="XP_018138312.1">
    <property type="nucleotide sequence ID" value="XM_018285586.1"/>
</dbReference>
<dbReference type="SUPFAM" id="SSF51735">
    <property type="entry name" value="NAD(P)-binding Rossmann-fold domains"/>
    <property type="match status" value="1"/>
</dbReference>
<evidence type="ECO:0000313" key="4">
    <source>
        <dbReference type="EMBL" id="OAQ60434.1"/>
    </source>
</evidence>
<organism evidence="4 5">
    <name type="scientific">Pochonia chlamydosporia 170</name>
    <dbReference type="NCBI Taxonomy" id="1380566"/>
    <lineage>
        <taxon>Eukaryota</taxon>
        <taxon>Fungi</taxon>
        <taxon>Dikarya</taxon>
        <taxon>Ascomycota</taxon>
        <taxon>Pezizomycotina</taxon>
        <taxon>Sordariomycetes</taxon>
        <taxon>Hypocreomycetidae</taxon>
        <taxon>Hypocreales</taxon>
        <taxon>Clavicipitaceae</taxon>
        <taxon>Pochonia</taxon>
    </lineage>
</organism>
<evidence type="ECO:0000259" key="2">
    <source>
        <dbReference type="Pfam" id="PF01408"/>
    </source>
</evidence>
<keyword evidence="5" id="KW-1185">Reference proteome</keyword>
<dbReference type="KEGG" id="pchm:VFPPC_06575"/>
<evidence type="ECO:0000313" key="5">
    <source>
        <dbReference type="Proteomes" id="UP000078397"/>
    </source>
</evidence>
<comment type="caution">
    <text evidence="4">The sequence shown here is derived from an EMBL/GenBank/DDBJ whole genome shotgun (WGS) entry which is preliminary data.</text>
</comment>
<dbReference type="InterPro" id="IPR036291">
    <property type="entry name" value="NAD(P)-bd_dom_sf"/>
</dbReference>
<dbReference type="Gene3D" id="3.30.360.10">
    <property type="entry name" value="Dihydrodipicolinate Reductase, domain 2"/>
    <property type="match status" value="1"/>
</dbReference>
<dbReference type="InterPro" id="IPR000683">
    <property type="entry name" value="Gfo/Idh/MocA-like_OxRdtase_N"/>
</dbReference>
<dbReference type="OrthoDB" id="64915at2759"/>
<feature type="domain" description="GFO/IDH/MocA-like oxidoreductase" evidence="3">
    <location>
        <begin position="144"/>
        <end position="238"/>
    </location>
</feature>
<dbReference type="GeneID" id="28849580"/>
<dbReference type="InterPro" id="IPR055170">
    <property type="entry name" value="GFO_IDH_MocA-like_dom"/>
</dbReference>
<sequence length="352" mass="38912">MATKVTDSTGALKVVVIGTGQMGRSHLLAYHRHPGYQVVGLVTKDPPNFRPELRHYEDMTLPDVDSALALHPDVVSINTYPDTHADYAIAAMTAGAHVFVEKPLATTVERARQVVETAKKTNRKLVVGYILRHHPSWTQFISRARDLGPPFVMRMNINQRSSGDAWETHKRIMKTTSPLVDCGVHYVDVMLQITNSRPVQVRGIGARVSDEIDADQVNYAHLQLVFEDGSAGWYESGWGPMVSETGNFIRDVFSPNGSVSIVDNATQGKSADIGSHMKTANILLHKVGAEPEMLSMDGEPDHDALCALEQEYLYQAIREDRDLTQEMDHAVSSLEIVIAADASMKENRAIDL</sequence>
<dbReference type="EMBL" id="LSBJ02000008">
    <property type="protein sequence ID" value="OAQ60434.1"/>
    <property type="molecule type" value="Genomic_DNA"/>
</dbReference>
<dbReference type="InterPro" id="IPR051450">
    <property type="entry name" value="Gfo/Idh/MocA_Oxidoreductases"/>
</dbReference>
<dbReference type="Proteomes" id="UP000078397">
    <property type="component" value="Unassembled WGS sequence"/>
</dbReference>
<dbReference type="STRING" id="1380566.A0A179F4T2"/>